<organism evidence="4 5">
    <name type="scientific">Candidatus Nanosyncoccus alces</name>
    <dbReference type="NCBI Taxonomy" id="2171997"/>
    <lineage>
        <taxon>Bacteria</taxon>
        <taxon>Candidatus Saccharimonadota</taxon>
        <taxon>Candidatus Nanosyncoccalia</taxon>
        <taxon>Candidatus Nanosyncoccales</taxon>
        <taxon>Candidatus Nanosyncoccaceae</taxon>
        <taxon>Candidatus Nanosyncoccus</taxon>
    </lineage>
</organism>
<dbReference type="Pfam" id="PF03894">
    <property type="entry name" value="XFP"/>
    <property type="match status" value="1"/>
</dbReference>
<dbReference type="InterPro" id="IPR009014">
    <property type="entry name" value="Transketo_C/PFOR_II"/>
</dbReference>
<sequence>MKLYSPAKKIGELLAGELKKDSHFYFFSPDETTSNKFDQVFEVEKRAWGMPVKTWDLPESDDGRIIEMLSENVLFSVMTGHLMNGEPAMMGSYEAFFPIITAQLLQQIKFIKQAKEVAWRMPMPAVNLLSTSTCWRQDHNGYTHQSPALISTLLNLPSNLANCIFPIDDVAAEVAYNFMIGSTDVVNLTTFNKIDEPRYLNIEQAERGFATGAMIYEPVSDENPDVIFAAAGDIVAKEILEAIKIIRDDLPEIKIRFVYINSLSYRAIGTTKNKLSVEDFTEIFTVDKPIVANFHGYPETLENILENYTTRGRLRVHGFNEEGSTTTPFEMLRRNAASRYDIATDVAKIYGRDNLVLKYQEILAKNHAYALENGEDMIK</sequence>
<dbReference type="Proteomes" id="UP001191019">
    <property type="component" value="Unassembled WGS sequence"/>
</dbReference>
<evidence type="ECO:0000256" key="1">
    <source>
        <dbReference type="ARBA" id="ARBA00005623"/>
    </source>
</evidence>
<reference evidence="4 5" key="1">
    <citation type="journal article" date="2018" name="bioRxiv">
        <title>Evidence of independent acquisition and adaption of ultra-small bacteria to human hosts across the highly diverse yet reduced genomes of the phylum Saccharibacteria.</title>
        <authorList>
            <person name="McLean J.S."/>
            <person name="Bor B."/>
            <person name="To T.T."/>
            <person name="Liu Q."/>
            <person name="Kearns K.A."/>
            <person name="Solden L.M."/>
            <person name="Wrighton K.C."/>
            <person name="He X."/>
            <person name="Shi W."/>
        </authorList>
    </citation>
    <scope>NUCLEOTIDE SEQUENCE [LARGE SCALE GENOMIC DNA]</scope>
    <source>
        <strain evidence="4 5">TM7_G3_2_Rum_HOT_351B</strain>
    </source>
</reference>
<dbReference type="InterPro" id="IPR029061">
    <property type="entry name" value="THDP-binding"/>
</dbReference>
<dbReference type="EMBL" id="PRLM01000006">
    <property type="protein sequence ID" value="RYC74536.1"/>
    <property type="molecule type" value="Genomic_DNA"/>
</dbReference>
<dbReference type="RefSeq" id="WP_129735395.1">
    <property type="nucleotide sequence ID" value="NZ_PRLM01000006.1"/>
</dbReference>
<dbReference type="Pfam" id="PF09363">
    <property type="entry name" value="XFP_C"/>
    <property type="match status" value="1"/>
</dbReference>
<name>A0ABY0FLA2_9BACT</name>
<evidence type="ECO:0000256" key="2">
    <source>
        <dbReference type="ARBA" id="ARBA00023239"/>
    </source>
</evidence>
<dbReference type="SUPFAM" id="SSF52518">
    <property type="entry name" value="Thiamin diphosphate-binding fold (THDP-binding)"/>
    <property type="match status" value="1"/>
</dbReference>
<protein>
    <submittedName>
        <fullName evidence="4">Xylulose-5-phosphate phosphoketolase</fullName>
        <ecNumber evidence="4">4.1.2.9</ecNumber>
    </submittedName>
</protein>
<gene>
    <name evidence="4" type="primary">xpkA_2</name>
    <name evidence="4" type="ORF">G3RUM_00693</name>
</gene>
<comment type="caution">
    <text evidence="4">The sequence shown here is derived from an EMBL/GenBank/DDBJ whole genome shotgun (WGS) entry which is preliminary data.</text>
</comment>
<proteinExistence type="inferred from homology"/>
<dbReference type="InterPro" id="IPR005593">
    <property type="entry name" value="Xul5P/Fru6P_PKetolase"/>
</dbReference>
<evidence type="ECO:0000313" key="5">
    <source>
        <dbReference type="Proteomes" id="UP001191019"/>
    </source>
</evidence>
<feature type="domain" description="Xylulose 5-phosphate/Fructose 6-phosphate phosphoketolase C-terminal" evidence="3">
    <location>
        <begin position="194"/>
        <end position="377"/>
    </location>
</feature>
<dbReference type="Gene3D" id="3.40.50.920">
    <property type="match status" value="1"/>
</dbReference>
<dbReference type="Gene3D" id="3.40.50.970">
    <property type="match status" value="1"/>
</dbReference>
<dbReference type="GO" id="GO:0050193">
    <property type="term" value="F:phosphoketolase activity"/>
    <property type="evidence" value="ECO:0007669"/>
    <property type="project" value="UniProtKB-EC"/>
</dbReference>
<evidence type="ECO:0000313" key="4">
    <source>
        <dbReference type="EMBL" id="RYC74536.1"/>
    </source>
</evidence>
<evidence type="ECO:0000259" key="3">
    <source>
        <dbReference type="Pfam" id="PF09363"/>
    </source>
</evidence>
<comment type="similarity">
    <text evidence="1">Belongs to the XFP family.</text>
</comment>
<dbReference type="PANTHER" id="PTHR31273:SF0">
    <property type="entry name" value="PHOSPHOKETOLASE-RELATED"/>
    <property type="match status" value="1"/>
</dbReference>
<accession>A0ABY0FLA2</accession>
<reference evidence="4 5" key="2">
    <citation type="journal article" date="2020" name="Cell Rep.">
        <title>Acquisition and Adaptation of Ultra-small Parasitic Reduced Genome Bacteria to Mammalian Hosts.</title>
        <authorList>
            <person name="McLean J.S."/>
            <person name="Bor B."/>
            <person name="Kerns K.A."/>
            <person name="Liu Q."/>
            <person name="To T.T."/>
            <person name="Solden L."/>
            <person name="Hendrickson E.L."/>
            <person name="Wrighton K."/>
            <person name="Shi W."/>
            <person name="He X."/>
        </authorList>
    </citation>
    <scope>NUCLEOTIDE SEQUENCE [LARGE SCALE GENOMIC DNA]</scope>
    <source>
        <strain evidence="4 5">TM7_G3_2_Rum_HOT_351B</strain>
    </source>
</reference>
<keyword evidence="5" id="KW-1185">Reference proteome</keyword>
<dbReference type="SUPFAM" id="SSF52922">
    <property type="entry name" value="TK C-terminal domain-like"/>
    <property type="match status" value="1"/>
</dbReference>
<dbReference type="PANTHER" id="PTHR31273">
    <property type="entry name" value="PHOSPHOKETOLASE-RELATED"/>
    <property type="match status" value="1"/>
</dbReference>
<keyword evidence="2 4" id="KW-0456">Lyase</keyword>
<dbReference type="EC" id="4.1.2.9" evidence="4"/>
<dbReference type="InterPro" id="IPR018969">
    <property type="entry name" value="Xul5P/Fru6P_PKetolase_C"/>
</dbReference>